<protein>
    <recommendedName>
        <fullName evidence="2">S1 motif domain-containing protein</fullName>
    </recommendedName>
</protein>
<dbReference type="InterPro" id="IPR039566">
    <property type="entry name" value="CvfB_S1_st"/>
</dbReference>
<dbReference type="SUPFAM" id="SSF50249">
    <property type="entry name" value="Nucleic acid-binding proteins"/>
    <property type="match status" value="1"/>
</dbReference>
<keyword evidence="4" id="KW-1185">Reference proteome</keyword>
<evidence type="ECO:0000313" key="3">
    <source>
        <dbReference type="EMBL" id="TCP99766.1"/>
    </source>
</evidence>
<dbReference type="InterPro" id="IPR014464">
    <property type="entry name" value="CvfB_fam"/>
</dbReference>
<evidence type="ECO:0000256" key="1">
    <source>
        <dbReference type="PIRNR" id="PIRNR012524"/>
    </source>
</evidence>
<proteinExistence type="inferred from homology"/>
<dbReference type="OrthoDB" id="9801597at2"/>
<dbReference type="PIRSF" id="PIRSF012524">
    <property type="entry name" value="YitL_S1"/>
    <property type="match status" value="1"/>
</dbReference>
<dbReference type="PROSITE" id="PS50126">
    <property type="entry name" value="S1"/>
    <property type="match status" value="1"/>
</dbReference>
<organism evidence="3 4">
    <name type="scientific">Serpentinicella alkaliphila</name>
    <dbReference type="NCBI Taxonomy" id="1734049"/>
    <lineage>
        <taxon>Bacteria</taxon>
        <taxon>Bacillati</taxon>
        <taxon>Bacillota</taxon>
        <taxon>Clostridia</taxon>
        <taxon>Peptostreptococcales</taxon>
        <taxon>Natronincolaceae</taxon>
        <taxon>Serpentinicella</taxon>
    </lineage>
</organism>
<dbReference type="SMART" id="SM00316">
    <property type="entry name" value="S1"/>
    <property type="match status" value="3"/>
</dbReference>
<reference evidence="3 4" key="1">
    <citation type="submission" date="2019-03" db="EMBL/GenBank/DDBJ databases">
        <title>Genomic Encyclopedia of Type Strains, Phase IV (KMG-IV): sequencing the most valuable type-strain genomes for metagenomic binning, comparative biology and taxonomic classification.</title>
        <authorList>
            <person name="Goeker M."/>
        </authorList>
    </citation>
    <scope>NUCLEOTIDE SEQUENCE [LARGE SCALE GENOMIC DNA]</scope>
    <source>
        <strain evidence="3 4">DSM 100013</strain>
    </source>
</reference>
<dbReference type="GO" id="GO:0003676">
    <property type="term" value="F:nucleic acid binding"/>
    <property type="evidence" value="ECO:0007669"/>
    <property type="project" value="InterPro"/>
</dbReference>
<dbReference type="Pfam" id="PF17783">
    <property type="entry name" value="WHD_CvfB"/>
    <property type="match status" value="1"/>
</dbReference>
<dbReference type="RefSeq" id="WP_132849107.1">
    <property type="nucleotide sequence ID" value="NZ_CP058648.1"/>
</dbReference>
<gene>
    <name evidence="3" type="ORF">EDD79_10339</name>
</gene>
<evidence type="ECO:0000313" key="4">
    <source>
        <dbReference type="Proteomes" id="UP000295504"/>
    </source>
</evidence>
<dbReference type="InterPro" id="IPR040764">
    <property type="entry name" value="CvfB_WH"/>
</dbReference>
<dbReference type="InterPro" id="IPR048587">
    <property type="entry name" value="CvfB_S1_3rd"/>
</dbReference>
<dbReference type="Gene3D" id="2.40.50.140">
    <property type="entry name" value="Nucleic acid-binding proteins"/>
    <property type="match status" value="2"/>
</dbReference>
<accession>A0A4R2TCV2</accession>
<evidence type="ECO:0000259" key="2">
    <source>
        <dbReference type="PROSITE" id="PS50126"/>
    </source>
</evidence>
<dbReference type="Pfam" id="PF13509">
    <property type="entry name" value="S1_2"/>
    <property type="match status" value="2"/>
</dbReference>
<dbReference type="InterPro" id="IPR012340">
    <property type="entry name" value="NA-bd_OB-fold"/>
</dbReference>
<feature type="domain" description="S1 motif" evidence="2">
    <location>
        <begin position="147"/>
        <end position="208"/>
    </location>
</feature>
<dbReference type="Pfam" id="PF21543">
    <property type="entry name" value="CvfB_2nd"/>
    <property type="match status" value="1"/>
</dbReference>
<dbReference type="PANTHER" id="PTHR37296">
    <property type="entry name" value="CONSERVED VIRULENCE FACTOR B"/>
    <property type="match status" value="1"/>
</dbReference>
<dbReference type="EMBL" id="SLYC01000033">
    <property type="protein sequence ID" value="TCP99766.1"/>
    <property type="molecule type" value="Genomic_DNA"/>
</dbReference>
<name>A0A4R2TCV2_9FIRM</name>
<dbReference type="AlphaFoldDB" id="A0A4R2TCV2"/>
<dbReference type="Proteomes" id="UP000295504">
    <property type="component" value="Unassembled WGS sequence"/>
</dbReference>
<dbReference type="InterPro" id="IPR003029">
    <property type="entry name" value="S1_domain"/>
</dbReference>
<comment type="similarity">
    <text evidence="1">Belongs to the CvfB family.</text>
</comment>
<comment type="caution">
    <text evidence="3">The sequence shown here is derived from an EMBL/GenBank/DDBJ whole genome shotgun (WGS) entry which is preliminary data.</text>
</comment>
<dbReference type="InterPro" id="IPR036388">
    <property type="entry name" value="WH-like_DNA-bd_sf"/>
</dbReference>
<dbReference type="PANTHER" id="PTHR37296:SF1">
    <property type="entry name" value="CONSERVED VIRULENCE FACTOR B"/>
    <property type="match status" value="1"/>
</dbReference>
<sequence length="279" mass="31905">MIEIGKIQKLEILRMTSVGAFLNSKEDSDGDDILLPNNQIDSDLEVGDEVEVFVYRDSEDRLIATVNKPKLTLGQLAYLKVVDVTKIGAFMDWGLEKDLLLPFNEQTVRVRVGKEYLVALYLDKSQRLCATMDIYKYLQEDAPYKEDARVRGIVYKVNEDVGVFVAVDNTYYGLIPKSEVFRDYKVGERIEARVVRAREDGKLDLSMREKAYLQMDEDSKLILEKLENNNGILYLNDKSDANAIKLELNMSKNAFKRAVGRLLKEGKIKFIDNGIELLD</sequence>
<dbReference type="Gene3D" id="1.10.10.10">
    <property type="entry name" value="Winged helix-like DNA-binding domain superfamily/Winged helix DNA-binding domain"/>
    <property type="match status" value="1"/>
</dbReference>